<reference evidence="5 6" key="1">
    <citation type="journal article" date="2021" name="BMC Genomics">
        <title>Genome-resolved metagenome and metatranscriptome analyses of thermophilic composting reveal key bacterial players and their metabolic interactions.</title>
        <authorList>
            <person name="Braga L.P.P."/>
            <person name="Pereira R.V."/>
            <person name="Martins L.F."/>
            <person name="Moura L.M.S."/>
            <person name="Sanchez F.B."/>
            <person name="Patane J.S.L."/>
            <person name="da Silva A.M."/>
            <person name="Setubal J.C."/>
        </authorList>
    </citation>
    <scope>NUCLEOTIDE SEQUENCE [LARGE SCALE GENOMIC DNA]</scope>
    <source>
        <strain evidence="5">ZC4RG45</strain>
    </source>
</reference>
<evidence type="ECO:0000313" key="5">
    <source>
        <dbReference type="EMBL" id="MFO7194152.1"/>
    </source>
</evidence>
<dbReference type="Pfam" id="PF25976">
    <property type="entry name" value="LpqB_N"/>
    <property type="match status" value="1"/>
</dbReference>
<gene>
    <name evidence="5" type="ORF">DIU77_018065</name>
</gene>
<feature type="domain" description="Lipoprotein LpqB N-terminal" evidence="4">
    <location>
        <begin position="47"/>
        <end position="173"/>
    </location>
</feature>
<feature type="domain" description="Lipoprotein LpqB C-terminal" evidence="3">
    <location>
        <begin position="325"/>
        <end position="421"/>
    </location>
</feature>
<dbReference type="InterPro" id="IPR019606">
    <property type="entry name" value="GerMN"/>
</dbReference>
<evidence type="ECO:0000259" key="4">
    <source>
        <dbReference type="Pfam" id="PF25976"/>
    </source>
</evidence>
<dbReference type="Pfam" id="PF10647">
    <property type="entry name" value="Gmad1"/>
    <property type="match status" value="1"/>
</dbReference>
<organism evidence="5 6">
    <name type="scientific">Thermocrispum agreste</name>
    <dbReference type="NCBI Taxonomy" id="37925"/>
    <lineage>
        <taxon>Bacteria</taxon>
        <taxon>Bacillati</taxon>
        <taxon>Actinomycetota</taxon>
        <taxon>Actinomycetes</taxon>
        <taxon>Pseudonocardiales</taxon>
        <taxon>Pseudonocardiaceae</taxon>
        <taxon>Thermocrispum</taxon>
    </lineage>
</organism>
<feature type="signal peptide" evidence="1">
    <location>
        <begin position="1"/>
        <end position="21"/>
    </location>
</feature>
<dbReference type="EMBL" id="QGUI02000364">
    <property type="protein sequence ID" value="MFO7194152.1"/>
    <property type="molecule type" value="Genomic_DNA"/>
</dbReference>
<evidence type="ECO:0000259" key="2">
    <source>
        <dbReference type="Pfam" id="PF10646"/>
    </source>
</evidence>
<proteinExistence type="predicted"/>
<evidence type="ECO:0000259" key="3">
    <source>
        <dbReference type="Pfam" id="PF10647"/>
    </source>
</evidence>
<feature type="chain" id="PRO_5044816147" evidence="1">
    <location>
        <begin position="22"/>
        <end position="425"/>
    </location>
</feature>
<name>A0ABD6FJP6_9PSEU</name>
<dbReference type="InterPro" id="IPR059026">
    <property type="entry name" value="LpqB_N"/>
</dbReference>
<evidence type="ECO:0000313" key="6">
    <source>
        <dbReference type="Proteomes" id="UP000249324"/>
    </source>
</evidence>
<dbReference type="InterPro" id="IPR018910">
    <property type="entry name" value="LpqB_C"/>
</dbReference>
<sequence>MRSRKLGVLAVVVALASAGCANLPLETKPQAIRAAPTGPEVTEGLQPPEKNLPAADVVRAFVEANAQEADLHAASRQYLAPEVAKQWKPRSEILILDDNFNTIRAPQAEQPDDENETVITLVGNMIGKLGPDRSFTPQNEPLEKKLRLRRQPDTGEWRIVELPSLVITNREQFSKNFFTTRLYFYAPNSDVLVPDLRYVAAQPAEGLTSRIMHLLMHGPSYSIRGAVEDPLSAATMETNVREVGTAVEVPLTGLVGVSTEERRRIVTQVVMSLENVDLVRLQSDGKPLLPDRTDWRRSDLKPATPKIADSDGYAVLNGRIYSLKDGDPMPGPAGAGGYNVVSAAQSLEGGQLALVERVGHDLRLRVGELGKQLAPVNIRGKSMTRPTWQPAYPENKVSYEVWTVVDGKRVVRAQLTPDGAWVPRT</sequence>
<accession>A0ABD6FJP6</accession>
<protein>
    <submittedName>
        <fullName evidence="5">LpqB family beta-propeller domain-containing protein</fullName>
    </submittedName>
</protein>
<dbReference type="Pfam" id="PF10646">
    <property type="entry name" value="Germane"/>
    <property type="match status" value="1"/>
</dbReference>
<dbReference type="PROSITE" id="PS51257">
    <property type="entry name" value="PROKAR_LIPOPROTEIN"/>
    <property type="match status" value="1"/>
</dbReference>
<feature type="non-terminal residue" evidence="5">
    <location>
        <position position="425"/>
    </location>
</feature>
<dbReference type="Proteomes" id="UP000249324">
    <property type="component" value="Unassembled WGS sequence"/>
</dbReference>
<feature type="domain" description="GerMN" evidence="2">
    <location>
        <begin position="182"/>
        <end position="288"/>
    </location>
</feature>
<dbReference type="AlphaFoldDB" id="A0ABD6FJP6"/>
<evidence type="ECO:0000256" key="1">
    <source>
        <dbReference type="SAM" id="SignalP"/>
    </source>
</evidence>
<comment type="caution">
    <text evidence="5">The sequence shown here is derived from an EMBL/GenBank/DDBJ whole genome shotgun (WGS) entry which is preliminary data.</text>
</comment>
<keyword evidence="1" id="KW-0732">Signal</keyword>